<feature type="binding site" evidence="10">
    <location>
        <position position="87"/>
    </location>
    <ligand>
        <name>(6S)-5-formyl-5,6,7,8-tetrahydrofolate</name>
        <dbReference type="ChEBI" id="CHEBI:57457"/>
    </ligand>
</feature>
<dbReference type="EC" id="3.6.-.-" evidence="10"/>
<dbReference type="CDD" id="cd04164">
    <property type="entry name" value="trmE"/>
    <property type="match status" value="1"/>
</dbReference>
<feature type="binding site" evidence="10">
    <location>
        <position position="23"/>
    </location>
    <ligand>
        <name>(6S)-5-formyl-5,6,7,8-tetrahydrofolate</name>
        <dbReference type="ChEBI" id="CHEBI:57457"/>
    </ligand>
</feature>
<feature type="domain" description="TrmE-type G" evidence="12">
    <location>
        <begin position="222"/>
        <end position="382"/>
    </location>
</feature>
<sequence length="461" mass="50625">MKQTETIAAIATALSDSGIGIIRISGKEAIPVGDRIYRSKNGCHSLKDYGSHTIHYGFIVDGEEILDEVMVSVMRAPKTYTREDTVEINCHGGILIMRRILEAALANGARLAEPGEFTKRAFLNGRIDLAKAEAVMDLIRSRNDYARKASFSQLEGSVSERIRGIRQEILTELAFIESALDDPEHISTEGYPEKLSAKVDGLIAECRRLIESAENGRLLREGISTVIVGKPNAGKSSFLNFLAGRERAIVTDIAGTTRDALEEAVSLNGISLNVIDTAGIRSTSDLVEQMGVEKAEQYAKEADLLLYMADSSVPLDESDERILKLIRGRKCIALLNKSDLATVLSEEELKEKLPQGVPVVRVSVKENQGLDEFGRVITELFFEGKLGFNEEVVITSMRHKEALMAARDSLLEVKKSLEAGMPEDFFSIDLMSAYASLGEIIGEEVGEDLVNEIFSKFCMGK</sequence>
<evidence type="ECO:0000256" key="5">
    <source>
        <dbReference type="ARBA" id="ARBA00022741"/>
    </source>
</evidence>
<dbReference type="GO" id="GO:0005829">
    <property type="term" value="C:cytosol"/>
    <property type="evidence" value="ECO:0007669"/>
    <property type="project" value="TreeGrafter"/>
</dbReference>
<dbReference type="InterPro" id="IPR006073">
    <property type="entry name" value="GTP-bd"/>
</dbReference>
<dbReference type="InterPro" id="IPR027266">
    <property type="entry name" value="TrmE/GcvT-like"/>
</dbReference>
<feature type="binding site" evidence="10">
    <location>
        <begin position="232"/>
        <end position="237"/>
    </location>
    <ligand>
        <name>GTP</name>
        <dbReference type="ChEBI" id="CHEBI:37565"/>
    </ligand>
</feature>
<dbReference type="FunFam" id="3.30.1360.120:FF:000003">
    <property type="entry name" value="tRNA modification GTPase MnmE"/>
    <property type="match status" value="1"/>
</dbReference>
<feature type="binding site" evidence="10">
    <location>
        <begin position="251"/>
        <end position="257"/>
    </location>
    <ligand>
        <name>GTP</name>
        <dbReference type="ChEBI" id="CHEBI:37565"/>
    </ligand>
</feature>
<feature type="binding site" evidence="10">
    <location>
        <position position="232"/>
    </location>
    <ligand>
        <name>K(+)</name>
        <dbReference type="ChEBI" id="CHEBI:29103"/>
    </ligand>
</feature>
<keyword evidence="3 10" id="KW-0819">tRNA processing</keyword>
<evidence type="ECO:0000313" key="13">
    <source>
        <dbReference type="EMBL" id="HJC25322.1"/>
    </source>
</evidence>
<comment type="cofactor">
    <cofactor evidence="10">
        <name>K(+)</name>
        <dbReference type="ChEBI" id="CHEBI:29103"/>
    </cofactor>
    <text evidence="10">Binds 1 potassium ion per subunit.</text>
</comment>
<feature type="binding site" evidence="10">
    <location>
        <position position="236"/>
    </location>
    <ligand>
        <name>Mg(2+)</name>
        <dbReference type="ChEBI" id="CHEBI:18420"/>
    </ligand>
</feature>
<organism evidence="13 14">
    <name type="scientific">Candidatus Eisenbergiella merdavium</name>
    <dbReference type="NCBI Taxonomy" id="2838551"/>
    <lineage>
        <taxon>Bacteria</taxon>
        <taxon>Bacillati</taxon>
        <taxon>Bacillota</taxon>
        <taxon>Clostridia</taxon>
        <taxon>Lachnospirales</taxon>
        <taxon>Lachnospiraceae</taxon>
        <taxon>Eisenbergiella</taxon>
    </lineage>
</organism>
<dbReference type="SUPFAM" id="SSF52540">
    <property type="entry name" value="P-loop containing nucleoside triphosphate hydrolases"/>
    <property type="match status" value="1"/>
</dbReference>
<keyword evidence="9 10" id="KW-0342">GTP-binding</keyword>
<feature type="binding site" evidence="10">
    <location>
        <begin position="276"/>
        <end position="279"/>
    </location>
    <ligand>
        <name>GTP</name>
        <dbReference type="ChEBI" id="CHEBI:37565"/>
    </ligand>
</feature>
<feature type="binding site" evidence="10">
    <location>
        <position position="253"/>
    </location>
    <ligand>
        <name>K(+)</name>
        <dbReference type="ChEBI" id="CHEBI:29103"/>
    </ligand>
</feature>
<accession>A0A9D2SSA3</accession>
<comment type="caution">
    <text evidence="13">The sequence shown here is derived from an EMBL/GenBank/DDBJ whole genome shotgun (WGS) entry which is preliminary data.</text>
</comment>
<feature type="binding site" evidence="10">
    <location>
        <position position="461"/>
    </location>
    <ligand>
        <name>(6S)-5-formyl-5,6,7,8-tetrahydrofolate</name>
        <dbReference type="ChEBI" id="CHEBI:57457"/>
    </ligand>
</feature>
<dbReference type="Pfam" id="PF10396">
    <property type="entry name" value="TrmE_N"/>
    <property type="match status" value="1"/>
</dbReference>
<feature type="binding site" evidence="10">
    <location>
        <position position="126"/>
    </location>
    <ligand>
        <name>(6S)-5-formyl-5,6,7,8-tetrahydrofolate</name>
        <dbReference type="ChEBI" id="CHEBI:57457"/>
    </ligand>
</feature>
<dbReference type="AlphaFoldDB" id="A0A9D2SSA3"/>
<evidence type="ECO:0000256" key="1">
    <source>
        <dbReference type="ARBA" id="ARBA00011043"/>
    </source>
</evidence>
<comment type="similarity">
    <text evidence="1 10 11">Belongs to the TRAFAC class TrmE-Era-EngA-EngB-Septin-like GTPase superfamily. TrmE GTPase family.</text>
</comment>
<dbReference type="InterPro" id="IPR027417">
    <property type="entry name" value="P-loop_NTPase"/>
</dbReference>
<dbReference type="GO" id="GO:0005525">
    <property type="term" value="F:GTP binding"/>
    <property type="evidence" value="ECO:0007669"/>
    <property type="project" value="UniProtKB-UniRule"/>
</dbReference>
<feature type="binding site" evidence="10">
    <location>
        <position position="251"/>
    </location>
    <ligand>
        <name>K(+)</name>
        <dbReference type="ChEBI" id="CHEBI:29103"/>
    </ligand>
</feature>
<evidence type="ECO:0000256" key="7">
    <source>
        <dbReference type="ARBA" id="ARBA00022842"/>
    </source>
</evidence>
<name>A0A9D2SSA3_9FIRM</name>
<dbReference type="GO" id="GO:0002098">
    <property type="term" value="P:tRNA wobble uridine modification"/>
    <property type="evidence" value="ECO:0007669"/>
    <property type="project" value="TreeGrafter"/>
</dbReference>
<dbReference type="Gene3D" id="3.40.50.300">
    <property type="entry name" value="P-loop containing nucleotide triphosphate hydrolases"/>
    <property type="match status" value="1"/>
</dbReference>
<keyword evidence="5 10" id="KW-0547">Nucleotide-binding</keyword>
<dbReference type="NCBIfam" id="TIGR00450">
    <property type="entry name" value="mnmE_trmE_thdF"/>
    <property type="match status" value="1"/>
</dbReference>
<dbReference type="PROSITE" id="PS51709">
    <property type="entry name" value="G_TRME"/>
    <property type="match status" value="1"/>
</dbReference>
<evidence type="ECO:0000256" key="11">
    <source>
        <dbReference type="RuleBase" id="RU003313"/>
    </source>
</evidence>
<proteinExistence type="inferred from homology"/>
<dbReference type="Gene3D" id="3.30.1360.120">
    <property type="entry name" value="Probable tRNA modification gtpase trme, domain 1"/>
    <property type="match status" value="1"/>
</dbReference>
<evidence type="ECO:0000256" key="6">
    <source>
        <dbReference type="ARBA" id="ARBA00022801"/>
    </source>
</evidence>
<dbReference type="InterPro" id="IPR018948">
    <property type="entry name" value="GTP-bd_TrmE_N"/>
</dbReference>
<evidence type="ECO:0000256" key="3">
    <source>
        <dbReference type="ARBA" id="ARBA00022694"/>
    </source>
</evidence>
<comment type="subunit">
    <text evidence="10">Homodimer. Heterotetramer of two MnmE and two MnmG subunits.</text>
</comment>
<gene>
    <name evidence="10 13" type="primary">mnmE</name>
    <name evidence="10" type="synonym">trmE</name>
    <name evidence="13" type="ORF">H9761_16740</name>
</gene>
<dbReference type="InterPro" id="IPR031168">
    <property type="entry name" value="G_TrmE"/>
</dbReference>
<evidence type="ECO:0000256" key="10">
    <source>
        <dbReference type="HAMAP-Rule" id="MF_00379"/>
    </source>
</evidence>
<dbReference type="InterPro" id="IPR005225">
    <property type="entry name" value="Small_GTP-bd"/>
</dbReference>
<keyword evidence="7 10" id="KW-0460">Magnesium</keyword>
<protein>
    <recommendedName>
        <fullName evidence="10">tRNA modification GTPase MnmE</fullName>
        <ecNumber evidence="10">3.6.-.-</ecNumber>
    </recommendedName>
</protein>
<evidence type="ECO:0000313" key="14">
    <source>
        <dbReference type="Proteomes" id="UP000823891"/>
    </source>
</evidence>
<keyword evidence="2 10" id="KW-0963">Cytoplasm</keyword>
<dbReference type="GO" id="GO:0042802">
    <property type="term" value="F:identical protein binding"/>
    <property type="evidence" value="ECO:0007669"/>
    <property type="project" value="UniProtKB-ARBA"/>
</dbReference>
<evidence type="ECO:0000256" key="4">
    <source>
        <dbReference type="ARBA" id="ARBA00022723"/>
    </source>
</evidence>
<feature type="binding site" evidence="10">
    <location>
        <position position="257"/>
    </location>
    <ligand>
        <name>Mg(2+)</name>
        <dbReference type="ChEBI" id="CHEBI:18420"/>
    </ligand>
</feature>
<comment type="function">
    <text evidence="10">Exhibits a very high intrinsic GTPase hydrolysis rate. Involved in the addition of a carboxymethylaminomethyl (cmnm) group at the wobble position (U34) of certain tRNAs, forming tRNA-cmnm(5)s(2)U34.</text>
</comment>
<dbReference type="PANTHER" id="PTHR42714:SF2">
    <property type="entry name" value="TRNA MODIFICATION GTPASE GTPBP3, MITOCHONDRIAL"/>
    <property type="match status" value="1"/>
</dbReference>
<dbReference type="Pfam" id="PF01926">
    <property type="entry name" value="MMR_HSR1"/>
    <property type="match status" value="1"/>
</dbReference>
<reference evidence="13" key="2">
    <citation type="submission" date="2021-04" db="EMBL/GenBank/DDBJ databases">
        <authorList>
            <person name="Gilroy R."/>
        </authorList>
    </citation>
    <scope>NUCLEOTIDE SEQUENCE</scope>
    <source>
        <strain evidence="13">USAMLcec2-132</strain>
    </source>
</reference>
<dbReference type="Proteomes" id="UP000823891">
    <property type="component" value="Unassembled WGS sequence"/>
</dbReference>
<dbReference type="EMBL" id="DWWS01000062">
    <property type="protein sequence ID" value="HJC25322.1"/>
    <property type="molecule type" value="Genomic_DNA"/>
</dbReference>
<evidence type="ECO:0000256" key="9">
    <source>
        <dbReference type="ARBA" id="ARBA00023134"/>
    </source>
</evidence>
<keyword evidence="6 10" id="KW-0378">Hydrolase</keyword>
<comment type="subcellular location">
    <subcellularLocation>
        <location evidence="10">Cytoplasm</location>
    </subcellularLocation>
</comment>
<dbReference type="GO" id="GO:0003924">
    <property type="term" value="F:GTPase activity"/>
    <property type="evidence" value="ECO:0007669"/>
    <property type="project" value="UniProtKB-UniRule"/>
</dbReference>
<dbReference type="Gene3D" id="1.20.120.430">
    <property type="entry name" value="tRNA modification GTPase MnmE domain 2"/>
    <property type="match status" value="1"/>
</dbReference>
<dbReference type="NCBIfam" id="TIGR00231">
    <property type="entry name" value="small_GTP"/>
    <property type="match status" value="1"/>
</dbReference>
<dbReference type="GO" id="GO:0030488">
    <property type="term" value="P:tRNA methylation"/>
    <property type="evidence" value="ECO:0007669"/>
    <property type="project" value="TreeGrafter"/>
</dbReference>
<dbReference type="InterPro" id="IPR027368">
    <property type="entry name" value="MnmE_dom2"/>
</dbReference>
<evidence type="ECO:0000259" key="12">
    <source>
        <dbReference type="PROSITE" id="PS51709"/>
    </source>
</evidence>
<dbReference type="GO" id="GO:0046872">
    <property type="term" value="F:metal ion binding"/>
    <property type="evidence" value="ECO:0007669"/>
    <property type="project" value="UniProtKB-KW"/>
</dbReference>
<evidence type="ECO:0000256" key="8">
    <source>
        <dbReference type="ARBA" id="ARBA00022958"/>
    </source>
</evidence>
<dbReference type="InterPro" id="IPR025867">
    <property type="entry name" value="MnmE_helical"/>
</dbReference>
<evidence type="ECO:0000256" key="2">
    <source>
        <dbReference type="ARBA" id="ARBA00022490"/>
    </source>
</evidence>
<dbReference type="CDD" id="cd14858">
    <property type="entry name" value="TrmE_N"/>
    <property type="match status" value="1"/>
</dbReference>
<dbReference type="InterPro" id="IPR004520">
    <property type="entry name" value="GTPase_MnmE"/>
</dbReference>
<comment type="caution">
    <text evidence="10">Lacks conserved residue(s) required for the propagation of feature annotation.</text>
</comment>
<reference evidence="13" key="1">
    <citation type="journal article" date="2021" name="PeerJ">
        <title>Extensive microbial diversity within the chicken gut microbiome revealed by metagenomics and culture.</title>
        <authorList>
            <person name="Gilroy R."/>
            <person name="Ravi A."/>
            <person name="Getino M."/>
            <person name="Pursley I."/>
            <person name="Horton D.L."/>
            <person name="Alikhan N.F."/>
            <person name="Baker D."/>
            <person name="Gharbi K."/>
            <person name="Hall N."/>
            <person name="Watson M."/>
            <person name="Adriaenssens E.M."/>
            <person name="Foster-Nyarko E."/>
            <person name="Jarju S."/>
            <person name="Secka A."/>
            <person name="Antonio M."/>
            <person name="Oren A."/>
            <person name="Chaudhuri R.R."/>
            <person name="La Ragione R."/>
            <person name="Hildebrand F."/>
            <person name="Pallen M.J."/>
        </authorList>
    </citation>
    <scope>NUCLEOTIDE SEQUENCE</scope>
    <source>
        <strain evidence="13">USAMLcec2-132</strain>
    </source>
</reference>
<keyword evidence="4 10" id="KW-0479">Metal-binding</keyword>
<dbReference type="SUPFAM" id="SSF116878">
    <property type="entry name" value="TrmE connector domain"/>
    <property type="match status" value="1"/>
</dbReference>
<feature type="binding site" evidence="10">
    <location>
        <position position="256"/>
    </location>
    <ligand>
        <name>K(+)</name>
        <dbReference type="ChEBI" id="CHEBI:29103"/>
    </ligand>
</feature>
<dbReference type="FunFam" id="3.40.50.300:FF:000494">
    <property type="entry name" value="tRNA modification GTPase MnmE"/>
    <property type="match status" value="1"/>
</dbReference>
<dbReference type="HAMAP" id="MF_00379">
    <property type="entry name" value="GTPase_MnmE"/>
    <property type="match status" value="1"/>
</dbReference>
<keyword evidence="8 10" id="KW-0630">Potassium</keyword>
<dbReference type="Pfam" id="PF12631">
    <property type="entry name" value="MnmE_helical"/>
    <property type="match status" value="1"/>
</dbReference>
<dbReference type="PANTHER" id="PTHR42714">
    <property type="entry name" value="TRNA MODIFICATION GTPASE GTPBP3"/>
    <property type="match status" value="1"/>
</dbReference>